<dbReference type="PANTHER" id="PTHR43782:SF3">
    <property type="entry name" value="ARGINASE"/>
    <property type="match status" value="1"/>
</dbReference>
<dbReference type="SUPFAM" id="SSF52768">
    <property type="entry name" value="Arginase/deacetylase"/>
    <property type="match status" value="1"/>
</dbReference>
<dbReference type="Pfam" id="PF00491">
    <property type="entry name" value="Arginase"/>
    <property type="match status" value="1"/>
</dbReference>
<dbReference type="PIRSF" id="PIRSF036979">
    <property type="entry name" value="Arginase"/>
    <property type="match status" value="1"/>
</dbReference>
<feature type="binding site" evidence="9">
    <location>
        <position position="223"/>
    </location>
    <ligand>
        <name>Mn(2+)</name>
        <dbReference type="ChEBI" id="CHEBI:29035"/>
        <label>1</label>
    </ligand>
</feature>
<dbReference type="InterPro" id="IPR023696">
    <property type="entry name" value="Ureohydrolase_dom_sf"/>
</dbReference>
<evidence type="ECO:0000256" key="4">
    <source>
        <dbReference type="ARBA" id="ARBA00022503"/>
    </source>
</evidence>
<feature type="binding site" evidence="9">
    <location>
        <position position="124"/>
    </location>
    <ligand>
        <name>Mn(2+)</name>
        <dbReference type="ChEBI" id="CHEBI:29035"/>
        <label>2</label>
    </ligand>
</feature>
<dbReference type="PROSITE" id="PS01053">
    <property type="entry name" value="ARGINASE_1"/>
    <property type="match status" value="1"/>
</dbReference>
<dbReference type="InterPro" id="IPR020855">
    <property type="entry name" value="Ureohydrolase_Mn_BS"/>
</dbReference>
<comment type="catalytic activity">
    <reaction evidence="8">
        <text>L-arginine + H2O = urea + L-ornithine</text>
        <dbReference type="Rhea" id="RHEA:20569"/>
        <dbReference type="ChEBI" id="CHEBI:15377"/>
        <dbReference type="ChEBI" id="CHEBI:16199"/>
        <dbReference type="ChEBI" id="CHEBI:32682"/>
        <dbReference type="ChEBI" id="CHEBI:46911"/>
        <dbReference type="EC" id="3.5.3.1"/>
    </reaction>
</comment>
<dbReference type="UniPathway" id="UPA00158">
    <property type="reaction ID" value="UER00270"/>
</dbReference>
<accession>A0A1V2H3Q6</accession>
<keyword evidence="6 11" id="KW-0378">Hydrolase</keyword>
<proteinExistence type="inferred from homology"/>
<evidence type="ECO:0000313" key="12">
    <source>
        <dbReference type="EMBL" id="ONG54399.1"/>
    </source>
</evidence>
<evidence type="ECO:0000256" key="9">
    <source>
        <dbReference type="PIRSR" id="PIRSR036979-1"/>
    </source>
</evidence>
<protein>
    <recommendedName>
        <fullName evidence="3">Arginase</fullName>
        <ecNumber evidence="2">3.5.3.1</ecNumber>
    </recommendedName>
</protein>
<sequence length="302" mass="30481">MSFGATMDLGASRRGAAGGPLALRGAGLLSALGHGAMDRGDVTPAEAAPVAGADMGHAAHSLPAIAGWVQAVRAQAAAILAEGGLPVLLGGDHSLPMGSVAAAADHAARLRRPLFVLWMDAHGDFNTPATSGTGNVHGMSLAALCGEAGLGAVWGEDAPAVVDPSRVMVLGARDLDDDEAALMAARGVQAVSVAAMRRDGMAALAGFLDRVAAEDGLLHVSFDIDVVDPAYAPGTGTPVAGGLEPSEAAEALSMVSGGGRLMSLDIVEVNPALDQQHRTARLTVGLMRYLFGTSMDWLRQAA</sequence>
<dbReference type="InterPro" id="IPR014033">
    <property type="entry name" value="Arginase"/>
</dbReference>
<evidence type="ECO:0000256" key="8">
    <source>
        <dbReference type="ARBA" id="ARBA00047391"/>
    </source>
</evidence>
<dbReference type="GO" id="GO:0004053">
    <property type="term" value="F:arginase activity"/>
    <property type="evidence" value="ECO:0007669"/>
    <property type="project" value="UniProtKB-EC"/>
</dbReference>
<dbReference type="EMBL" id="MLCO01000085">
    <property type="protein sequence ID" value="ONG54399.1"/>
    <property type="molecule type" value="Genomic_DNA"/>
</dbReference>
<name>A0A1V2H3Q6_9PROT</name>
<evidence type="ECO:0000313" key="13">
    <source>
        <dbReference type="Proteomes" id="UP000188879"/>
    </source>
</evidence>
<dbReference type="PROSITE" id="PS51409">
    <property type="entry name" value="ARGINASE_2"/>
    <property type="match status" value="1"/>
</dbReference>
<keyword evidence="7 9" id="KW-0464">Manganese</keyword>
<dbReference type="GO" id="GO:0000050">
    <property type="term" value="P:urea cycle"/>
    <property type="evidence" value="ECO:0007669"/>
    <property type="project" value="UniProtKB-UniPathway"/>
</dbReference>
<evidence type="ECO:0000256" key="1">
    <source>
        <dbReference type="ARBA" id="ARBA00005098"/>
    </source>
</evidence>
<feature type="binding site" evidence="9">
    <location>
        <position position="93"/>
    </location>
    <ligand>
        <name>Mn(2+)</name>
        <dbReference type="ChEBI" id="CHEBI:29035"/>
        <label>1</label>
    </ligand>
</feature>
<dbReference type="PANTHER" id="PTHR43782">
    <property type="entry name" value="ARGINASE"/>
    <property type="match status" value="1"/>
</dbReference>
<dbReference type="EC" id="3.5.3.1" evidence="2"/>
<reference evidence="12 13" key="1">
    <citation type="submission" date="2016-10" db="EMBL/GenBank/DDBJ databases">
        <title>Draft Genome sequence of Roseomonas sp. strain M3.</title>
        <authorList>
            <person name="Subhash Y."/>
            <person name="Lee S."/>
        </authorList>
    </citation>
    <scope>NUCLEOTIDE SEQUENCE [LARGE SCALE GENOMIC DNA]</scope>
    <source>
        <strain evidence="12 13">M3</strain>
    </source>
</reference>
<comment type="pathway">
    <text evidence="1">Nitrogen metabolism; urea cycle; L-ornithine and urea from L-arginine: step 1/1.</text>
</comment>
<comment type="cofactor">
    <cofactor evidence="9">
        <name>Mn(2+)</name>
        <dbReference type="ChEBI" id="CHEBI:29035"/>
    </cofactor>
    <text evidence="9">Binds 2 manganese ions per subunit.</text>
</comment>
<organism evidence="12 13">
    <name type="scientific">Teichococcus deserti</name>
    <dbReference type="NCBI Taxonomy" id="1817963"/>
    <lineage>
        <taxon>Bacteria</taxon>
        <taxon>Pseudomonadati</taxon>
        <taxon>Pseudomonadota</taxon>
        <taxon>Alphaproteobacteria</taxon>
        <taxon>Acetobacterales</taxon>
        <taxon>Roseomonadaceae</taxon>
        <taxon>Roseomonas</taxon>
    </lineage>
</organism>
<feature type="binding site" evidence="9">
    <location>
        <position position="225"/>
    </location>
    <ligand>
        <name>Mn(2+)</name>
        <dbReference type="ChEBI" id="CHEBI:29035"/>
        <label>1</label>
    </ligand>
</feature>
<comment type="caution">
    <text evidence="12">The sequence shown here is derived from an EMBL/GenBank/DDBJ whole genome shotgun (WGS) entry which is preliminary data.</text>
</comment>
<dbReference type="GO" id="GO:0005737">
    <property type="term" value="C:cytoplasm"/>
    <property type="evidence" value="ECO:0007669"/>
    <property type="project" value="TreeGrafter"/>
</dbReference>
<dbReference type="InterPro" id="IPR006035">
    <property type="entry name" value="Ureohydrolase"/>
</dbReference>
<evidence type="ECO:0000256" key="6">
    <source>
        <dbReference type="ARBA" id="ARBA00022801"/>
    </source>
</evidence>
<keyword evidence="4" id="KW-0056">Arginine metabolism</keyword>
<keyword evidence="5 9" id="KW-0479">Metal-binding</keyword>
<keyword evidence="13" id="KW-1185">Reference proteome</keyword>
<gene>
    <name evidence="12" type="ORF">BKE38_10415</name>
</gene>
<dbReference type="Proteomes" id="UP000188879">
    <property type="component" value="Unassembled WGS sequence"/>
</dbReference>
<dbReference type="Gene3D" id="3.40.800.10">
    <property type="entry name" value="Ureohydrolase domain"/>
    <property type="match status" value="1"/>
</dbReference>
<evidence type="ECO:0000256" key="5">
    <source>
        <dbReference type="ARBA" id="ARBA00022723"/>
    </source>
</evidence>
<comment type="similarity">
    <text evidence="10 11">Belongs to the arginase family.</text>
</comment>
<dbReference type="PRINTS" id="PR00116">
    <property type="entry name" value="ARGINASE"/>
</dbReference>
<evidence type="ECO:0000256" key="11">
    <source>
        <dbReference type="RuleBase" id="RU003684"/>
    </source>
</evidence>
<evidence type="ECO:0000256" key="7">
    <source>
        <dbReference type="ARBA" id="ARBA00023211"/>
    </source>
</evidence>
<feature type="binding site" evidence="9">
    <location>
        <position position="120"/>
    </location>
    <ligand>
        <name>Mn(2+)</name>
        <dbReference type="ChEBI" id="CHEBI:29035"/>
        <label>1</label>
    </ligand>
</feature>
<dbReference type="AlphaFoldDB" id="A0A1V2H3Q6"/>
<dbReference type="GO" id="GO:0006525">
    <property type="term" value="P:arginine metabolic process"/>
    <property type="evidence" value="ECO:0007669"/>
    <property type="project" value="UniProtKB-KW"/>
</dbReference>
<dbReference type="GO" id="GO:0030145">
    <property type="term" value="F:manganese ion binding"/>
    <property type="evidence" value="ECO:0007669"/>
    <property type="project" value="TreeGrafter"/>
</dbReference>
<evidence type="ECO:0000256" key="10">
    <source>
        <dbReference type="PROSITE-ProRule" id="PRU00742"/>
    </source>
</evidence>
<evidence type="ECO:0000256" key="2">
    <source>
        <dbReference type="ARBA" id="ARBA00012168"/>
    </source>
</evidence>
<evidence type="ECO:0000256" key="3">
    <source>
        <dbReference type="ARBA" id="ARBA00018123"/>
    </source>
</evidence>
<feature type="binding site" evidence="9">
    <location>
        <position position="122"/>
    </location>
    <ligand>
        <name>Mn(2+)</name>
        <dbReference type="ChEBI" id="CHEBI:29035"/>
        <label>1</label>
    </ligand>
</feature>
<dbReference type="CDD" id="cd09989">
    <property type="entry name" value="Arginase"/>
    <property type="match status" value="1"/>
</dbReference>